<evidence type="ECO:0000256" key="1">
    <source>
        <dbReference type="ARBA" id="ARBA00022448"/>
    </source>
</evidence>
<feature type="transmembrane region" description="Helical" evidence="7">
    <location>
        <begin position="192"/>
        <end position="210"/>
    </location>
</feature>
<reference evidence="10" key="1">
    <citation type="submission" date="2009-12" db="EMBL/GenBank/DDBJ databases">
        <title>Sequence of Clostridiales genomosp. BVAB3 str. UPII9-5.</title>
        <authorList>
            <person name="Madupu R."/>
            <person name="Durkin A.S."/>
            <person name="Torralba M."/>
            <person name="Methe B."/>
            <person name="Sutton G.G."/>
            <person name="Strausberg R.L."/>
            <person name="Nelson K.E."/>
        </authorList>
    </citation>
    <scope>NUCLEOTIDE SEQUENCE [LARGE SCALE GENOMIC DNA]</scope>
    <source>
        <strain evidence="10">UPII9-5</strain>
    </source>
</reference>
<keyword evidence="3" id="KW-0479">Metal-binding</keyword>
<dbReference type="GO" id="GO:0051539">
    <property type="term" value="F:4 iron, 4 sulfur cluster binding"/>
    <property type="evidence" value="ECO:0007669"/>
    <property type="project" value="UniProtKB-KW"/>
</dbReference>
<dbReference type="KEGG" id="clo:HMPREF0868_0066"/>
<evidence type="ECO:0000256" key="2">
    <source>
        <dbReference type="ARBA" id="ARBA00022485"/>
    </source>
</evidence>
<dbReference type="SUPFAM" id="SSF54862">
    <property type="entry name" value="4Fe-4S ferredoxins"/>
    <property type="match status" value="1"/>
</dbReference>
<dbReference type="PANTHER" id="PTHR30176:SF3">
    <property type="entry name" value="FERREDOXIN-TYPE PROTEIN NAPH"/>
    <property type="match status" value="1"/>
</dbReference>
<organism evidence="9 10">
    <name type="scientific">Mageeibacillus indolicus (strain UPII9-5)</name>
    <name type="common">Clostridiales genomosp. BVAB3 (strain UPII9-5)</name>
    <dbReference type="NCBI Taxonomy" id="699246"/>
    <lineage>
        <taxon>Bacteria</taxon>
        <taxon>Bacillati</taxon>
        <taxon>Bacillota</taxon>
        <taxon>Clostridia</taxon>
        <taxon>Eubacteriales</taxon>
        <taxon>Oscillospiraceae</taxon>
        <taxon>Mageeibacillus</taxon>
    </lineage>
</organism>
<keyword evidence="4" id="KW-0249">Electron transport</keyword>
<feature type="transmembrane region" description="Helical" evidence="7">
    <location>
        <begin position="77"/>
        <end position="110"/>
    </location>
</feature>
<keyword evidence="7" id="KW-0812">Transmembrane</keyword>
<dbReference type="AlphaFoldDB" id="D3QZR4"/>
<keyword evidence="6" id="KW-0411">Iron-sulfur</keyword>
<dbReference type="Gene3D" id="3.30.70.20">
    <property type="match status" value="2"/>
</dbReference>
<dbReference type="STRING" id="699246.HMPREF0868_0066"/>
<dbReference type="Pfam" id="PF00037">
    <property type="entry name" value="Fer4"/>
    <property type="match status" value="1"/>
</dbReference>
<evidence type="ECO:0000256" key="7">
    <source>
        <dbReference type="SAM" id="Phobius"/>
    </source>
</evidence>
<keyword evidence="5" id="KW-0408">Iron</keyword>
<dbReference type="HOGENOM" id="CLU_033147_1_0_9"/>
<keyword evidence="1" id="KW-0813">Transport</keyword>
<dbReference type="EMBL" id="CP001850">
    <property type="protein sequence ID" value="ADC91767.1"/>
    <property type="molecule type" value="Genomic_DNA"/>
</dbReference>
<evidence type="ECO:0000313" key="9">
    <source>
        <dbReference type="EMBL" id="ADC91767.1"/>
    </source>
</evidence>
<dbReference type="Proteomes" id="UP000008234">
    <property type="component" value="Chromosome"/>
</dbReference>
<evidence type="ECO:0000256" key="3">
    <source>
        <dbReference type="ARBA" id="ARBA00022723"/>
    </source>
</evidence>
<keyword evidence="10" id="KW-1185">Reference proteome</keyword>
<dbReference type="GO" id="GO:0005886">
    <property type="term" value="C:plasma membrane"/>
    <property type="evidence" value="ECO:0007669"/>
    <property type="project" value="TreeGrafter"/>
</dbReference>
<keyword evidence="7" id="KW-0472">Membrane</keyword>
<proteinExistence type="predicted"/>
<evidence type="ECO:0000313" key="10">
    <source>
        <dbReference type="Proteomes" id="UP000008234"/>
    </source>
</evidence>
<dbReference type="InterPro" id="IPR017900">
    <property type="entry name" value="4Fe4S_Fe_S_CS"/>
</dbReference>
<gene>
    <name evidence="9" type="ordered locus">HMPREF0868_0066</name>
</gene>
<keyword evidence="2" id="KW-0004">4Fe-4S</keyword>
<dbReference type="InterPro" id="IPR017896">
    <property type="entry name" value="4Fe4S_Fe-S-bd"/>
</dbReference>
<evidence type="ECO:0000259" key="8">
    <source>
        <dbReference type="PROSITE" id="PS51379"/>
    </source>
</evidence>
<dbReference type="GO" id="GO:0046872">
    <property type="term" value="F:metal ion binding"/>
    <property type="evidence" value="ECO:0007669"/>
    <property type="project" value="UniProtKB-KW"/>
</dbReference>
<feature type="domain" description="4Fe-4S ferredoxin-type" evidence="8">
    <location>
        <begin position="233"/>
        <end position="262"/>
    </location>
</feature>
<accession>D3QZR4</accession>
<protein>
    <submittedName>
        <fullName evidence="9">4Fe-4S binding domain protein</fullName>
    </submittedName>
</protein>
<evidence type="ECO:0000256" key="4">
    <source>
        <dbReference type="ARBA" id="ARBA00022982"/>
    </source>
</evidence>
<feature type="transmembrane region" description="Helical" evidence="7">
    <location>
        <begin position="136"/>
        <end position="154"/>
    </location>
</feature>
<dbReference type="PROSITE" id="PS51379">
    <property type="entry name" value="4FE4S_FER_2"/>
    <property type="match status" value="2"/>
</dbReference>
<name>D3QZR4_MAGIU</name>
<evidence type="ECO:0000256" key="5">
    <source>
        <dbReference type="ARBA" id="ARBA00023004"/>
    </source>
</evidence>
<dbReference type="eggNOG" id="COG0348">
    <property type="taxonomic scope" value="Bacteria"/>
</dbReference>
<dbReference type="PROSITE" id="PS00198">
    <property type="entry name" value="4FE4S_FER_1"/>
    <property type="match status" value="1"/>
</dbReference>
<feature type="domain" description="4Fe-4S ferredoxin-type" evidence="8">
    <location>
        <begin position="263"/>
        <end position="287"/>
    </location>
</feature>
<keyword evidence="7" id="KW-1133">Transmembrane helix</keyword>
<dbReference type="InterPro" id="IPR051684">
    <property type="entry name" value="Electron_Trans/Redox"/>
</dbReference>
<sequence>MARKNKKLSEWPRHRMQILWAALTNSYVTGFVSGKIYTGNLKKLCVPGMNCYSCPGARGACPIGSLQAVIGHYDFKFAYYLIGFMFFVGAILGRFVCGWLCPFGLIQDLLHKIPLPKRIKKIKTFRGDKFLRKLKYVFLVVFVMILPLVLVDIVGQGAPWFCKLICPVGTLEGGLPLVLLNKSMRGAIGFLYAWKNVILVLTIIGSVLIYRPFCKYVCPLGAMYSFFNPISIFKYRLDEAKCINCGACARVCKMQCNPVQNCNALECIRCAQCVKVCPTGAISNGFGWRVQDILAQEKGISLPAAPAVNEVTGK</sequence>
<evidence type="ECO:0000256" key="6">
    <source>
        <dbReference type="ARBA" id="ARBA00023014"/>
    </source>
</evidence>
<dbReference type="PANTHER" id="PTHR30176">
    <property type="entry name" value="FERREDOXIN-TYPE PROTEIN NAPH"/>
    <property type="match status" value="1"/>
</dbReference>
<dbReference type="Pfam" id="PF12801">
    <property type="entry name" value="Fer4_5"/>
    <property type="match status" value="2"/>
</dbReference>